<comment type="caution">
    <text evidence="3">The sequence shown here is derived from an EMBL/GenBank/DDBJ whole genome shotgun (WGS) entry which is preliminary data.</text>
</comment>
<gene>
    <name evidence="3" type="ORF">GL58_20885</name>
</gene>
<evidence type="ECO:0000313" key="4">
    <source>
        <dbReference type="Proteomes" id="UP000037442"/>
    </source>
</evidence>
<proteinExistence type="predicted"/>
<name>A0A0L7N8M7_COMTE</name>
<dbReference type="NCBIfam" id="TIGR02532">
    <property type="entry name" value="IV_pilin_GFxxxE"/>
    <property type="match status" value="1"/>
</dbReference>
<evidence type="ECO:0000313" key="3">
    <source>
        <dbReference type="EMBL" id="KOC30365.1"/>
    </source>
</evidence>
<keyword evidence="2" id="KW-0472">Membrane</keyword>
<evidence type="ECO:0000256" key="1">
    <source>
        <dbReference type="ARBA" id="ARBA00022481"/>
    </source>
</evidence>
<feature type="transmembrane region" description="Helical" evidence="2">
    <location>
        <begin position="12"/>
        <end position="33"/>
    </location>
</feature>
<dbReference type="SUPFAM" id="SSF54523">
    <property type="entry name" value="Pili subunits"/>
    <property type="match status" value="1"/>
</dbReference>
<evidence type="ECO:0000256" key="2">
    <source>
        <dbReference type="SAM" id="Phobius"/>
    </source>
</evidence>
<dbReference type="AlphaFoldDB" id="A0A0L7N8M7"/>
<sequence length="130" mass="14774">MDRKQMHHRLAGFTLIELMVTLAIVATLTLMVYPRYSQRIDASKEAVLRENLRVVRSVIDDFRGDKGRYPENLDELVTQRYLRALPVDPMTESDSTWVIVEVPEGETGEVFSVRSGASGTARNGQVYADW</sequence>
<reference evidence="4" key="1">
    <citation type="submission" date="2014-06" db="EMBL/GenBank/DDBJ databases">
        <title>Draft genome sequence of C. testosteroni WDL7.</title>
        <authorList>
            <person name="Wu Y."/>
            <person name="Seshan H."/>
            <person name="Arumugam K."/>
        </authorList>
    </citation>
    <scope>NUCLEOTIDE SEQUENCE [LARGE SCALE GENOMIC DNA]</scope>
    <source>
        <strain evidence="4">WDL7</strain>
    </source>
</reference>
<keyword evidence="2" id="KW-0812">Transmembrane</keyword>
<dbReference type="InterPro" id="IPR045584">
    <property type="entry name" value="Pilin-like"/>
</dbReference>
<dbReference type="PRINTS" id="PR00813">
    <property type="entry name" value="BCTERIALGSPG"/>
</dbReference>
<dbReference type="InterPro" id="IPR012902">
    <property type="entry name" value="N_methyl_site"/>
</dbReference>
<protein>
    <submittedName>
        <fullName evidence="3">Type II secretion system protein G</fullName>
    </submittedName>
</protein>
<dbReference type="PROSITE" id="PS00409">
    <property type="entry name" value="PROKAR_NTER_METHYL"/>
    <property type="match status" value="1"/>
</dbReference>
<dbReference type="InterPro" id="IPR000983">
    <property type="entry name" value="Bac_GSPG_pilin"/>
</dbReference>
<dbReference type="RefSeq" id="WP_053281654.1">
    <property type="nucleotide sequence ID" value="NZ_JNVD01000005.1"/>
</dbReference>
<dbReference type="Pfam" id="PF07963">
    <property type="entry name" value="N_methyl"/>
    <property type="match status" value="1"/>
</dbReference>
<keyword evidence="2" id="KW-1133">Transmembrane helix</keyword>
<accession>A0A0L7N8M7</accession>
<dbReference type="EMBL" id="JNVD01000005">
    <property type="protein sequence ID" value="KOC30365.1"/>
    <property type="molecule type" value="Genomic_DNA"/>
</dbReference>
<organism evidence="3 4">
    <name type="scientific">Comamonas testosteroni</name>
    <name type="common">Pseudomonas testosteroni</name>
    <dbReference type="NCBI Taxonomy" id="285"/>
    <lineage>
        <taxon>Bacteria</taxon>
        <taxon>Pseudomonadati</taxon>
        <taxon>Pseudomonadota</taxon>
        <taxon>Betaproteobacteria</taxon>
        <taxon>Burkholderiales</taxon>
        <taxon>Comamonadaceae</taxon>
        <taxon>Comamonas</taxon>
    </lineage>
</organism>
<dbReference type="GO" id="GO:0015627">
    <property type="term" value="C:type II protein secretion system complex"/>
    <property type="evidence" value="ECO:0007669"/>
    <property type="project" value="InterPro"/>
</dbReference>
<dbReference type="Gene3D" id="3.30.700.10">
    <property type="entry name" value="Glycoprotein, Type 4 Pilin"/>
    <property type="match status" value="1"/>
</dbReference>
<keyword evidence="1" id="KW-0488">Methylation</keyword>
<dbReference type="Proteomes" id="UP000037442">
    <property type="component" value="Unassembled WGS sequence"/>
</dbReference>
<dbReference type="GO" id="GO:0015628">
    <property type="term" value="P:protein secretion by the type II secretion system"/>
    <property type="evidence" value="ECO:0007669"/>
    <property type="project" value="InterPro"/>
</dbReference>